<keyword evidence="13" id="KW-1185">Reference proteome</keyword>
<dbReference type="GO" id="GO:0008324">
    <property type="term" value="F:monoatomic cation transmembrane transporter activity"/>
    <property type="evidence" value="ECO:0007669"/>
    <property type="project" value="UniProtKB-UniRule"/>
</dbReference>
<dbReference type="SUPFAM" id="SSF161093">
    <property type="entry name" value="MgtE membrane domain-like"/>
    <property type="match status" value="2"/>
</dbReference>
<feature type="transmembrane region" description="Helical" evidence="9">
    <location>
        <begin position="377"/>
        <end position="396"/>
    </location>
</feature>
<dbReference type="GO" id="GO:0022890">
    <property type="term" value="F:inorganic cation transmembrane transporter activity"/>
    <property type="evidence" value="ECO:0007669"/>
    <property type="project" value="UniProtKB-UniRule"/>
</dbReference>
<dbReference type="FunFam" id="1.10.357.20:FF:000002">
    <property type="entry name" value="Solute carrier family 41, member 2"/>
    <property type="match status" value="1"/>
</dbReference>
<dbReference type="Pfam" id="PF01769">
    <property type="entry name" value="MgtE"/>
    <property type="match status" value="2"/>
</dbReference>
<comment type="subcellular location">
    <subcellularLocation>
        <location evidence="1 9">Membrane</location>
        <topology evidence="1 9">Multi-pass membrane protein</topology>
    </subcellularLocation>
</comment>
<comment type="similarity">
    <text evidence="2 9">Belongs to the SLC41A transporter family.</text>
</comment>
<evidence type="ECO:0000256" key="6">
    <source>
        <dbReference type="ARBA" id="ARBA00022989"/>
    </source>
</evidence>
<dbReference type="InterPro" id="IPR006667">
    <property type="entry name" value="SLC41_membr_dom"/>
</dbReference>
<proteinExistence type="inferred from homology"/>
<keyword evidence="6 9" id="KW-1133">Transmembrane helix</keyword>
<dbReference type="FunFam" id="1.10.357.20:FF:000001">
    <property type="entry name" value="Solute carrier family 41 member 2"/>
    <property type="match status" value="1"/>
</dbReference>
<dbReference type="GO" id="GO:0030001">
    <property type="term" value="P:metal ion transport"/>
    <property type="evidence" value="ECO:0007669"/>
    <property type="project" value="UniProtKB-UniRule"/>
</dbReference>
<evidence type="ECO:0000313" key="13">
    <source>
        <dbReference type="Proteomes" id="UP000472277"/>
    </source>
</evidence>
<dbReference type="AlphaFoldDB" id="A0A673WNB5"/>
<evidence type="ECO:0000256" key="1">
    <source>
        <dbReference type="ARBA" id="ARBA00004141"/>
    </source>
</evidence>
<organism evidence="12 13">
    <name type="scientific">Salmo trutta</name>
    <name type="common">Brown trout</name>
    <dbReference type="NCBI Taxonomy" id="8032"/>
    <lineage>
        <taxon>Eukaryota</taxon>
        <taxon>Metazoa</taxon>
        <taxon>Chordata</taxon>
        <taxon>Craniata</taxon>
        <taxon>Vertebrata</taxon>
        <taxon>Euteleostomi</taxon>
        <taxon>Actinopterygii</taxon>
        <taxon>Neopterygii</taxon>
        <taxon>Teleostei</taxon>
        <taxon>Protacanthopterygii</taxon>
        <taxon>Salmoniformes</taxon>
        <taxon>Salmonidae</taxon>
        <taxon>Salmoninae</taxon>
        <taxon>Salmo</taxon>
    </lineage>
</organism>
<feature type="domain" description="SLC41A/MgtE integral membrane" evidence="11">
    <location>
        <begin position="319"/>
        <end position="462"/>
    </location>
</feature>
<comment type="function">
    <text evidence="9">Acts as a magnesium transporter.</text>
</comment>
<evidence type="ECO:0000256" key="9">
    <source>
        <dbReference type="RuleBase" id="RU369007"/>
    </source>
</evidence>
<evidence type="ECO:0000256" key="7">
    <source>
        <dbReference type="ARBA" id="ARBA00023065"/>
    </source>
</evidence>
<dbReference type="InterPro" id="IPR036739">
    <property type="entry name" value="SLC41_membr_dom_sf"/>
</dbReference>
<keyword evidence="4 9" id="KW-0812">Transmembrane</keyword>
<gene>
    <name evidence="12" type="primary">SLC41A1</name>
    <name evidence="12" type="synonym">LOC115207752</name>
</gene>
<feature type="transmembrane region" description="Helical" evidence="9">
    <location>
        <begin position="193"/>
        <end position="226"/>
    </location>
</feature>
<keyword evidence="7 9" id="KW-0406">Ion transport</keyword>
<reference evidence="12" key="2">
    <citation type="submission" date="2025-09" db="UniProtKB">
        <authorList>
            <consortium name="Ensembl"/>
        </authorList>
    </citation>
    <scope>IDENTIFICATION</scope>
</reference>
<feature type="transmembrane region" description="Helical" evidence="9">
    <location>
        <begin position="81"/>
        <end position="103"/>
    </location>
</feature>
<dbReference type="Gene3D" id="1.10.357.20">
    <property type="entry name" value="SLC41 divalent cation transporters, integral membrane domain"/>
    <property type="match status" value="2"/>
</dbReference>
<evidence type="ECO:0000259" key="11">
    <source>
        <dbReference type="Pfam" id="PF01769"/>
    </source>
</evidence>
<dbReference type="GO" id="GO:0005886">
    <property type="term" value="C:plasma membrane"/>
    <property type="evidence" value="ECO:0007669"/>
    <property type="project" value="TreeGrafter"/>
</dbReference>
<dbReference type="PANTHER" id="PTHR16228">
    <property type="entry name" value="DIVALENT CATION TRANSPORTER SOLUTE CARRIER FAMILY 41"/>
    <property type="match status" value="1"/>
</dbReference>
<dbReference type="InterPro" id="IPR045349">
    <property type="entry name" value="SLC41A1-3"/>
</dbReference>
<evidence type="ECO:0000256" key="4">
    <source>
        <dbReference type="ARBA" id="ARBA00022692"/>
    </source>
</evidence>
<dbReference type="Ensembl" id="ENSSTUT00000014281.1">
    <property type="protein sequence ID" value="ENSSTUP00000013515.1"/>
    <property type="gene ID" value="ENSSTUG00000005621.1"/>
</dbReference>
<feature type="transmembrane region" description="Helical" evidence="9">
    <location>
        <begin position="447"/>
        <end position="470"/>
    </location>
</feature>
<protein>
    <recommendedName>
        <fullName evidence="9">Solute carrier family 41 member</fullName>
    </recommendedName>
</protein>
<keyword evidence="8 9" id="KW-0472">Membrane</keyword>
<evidence type="ECO:0000256" key="8">
    <source>
        <dbReference type="ARBA" id="ARBA00023136"/>
    </source>
</evidence>
<feature type="transmembrane region" description="Helical" evidence="9">
    <location>
        <begin position="408"/>
        <end position="426"/>
    </location>
</feature>
<reference evidence="12" key="1">
    <citation type="submission" date="2025-08" db="UniProtKB">
        <authorList>
            <consortium name="Ensembl"/>
        </authorList>
    </citation>
    <scope>IDENTIFICATION</scope>
</reference>
<evidence type="ECO:0000313" key="12">
    <source>
        <dbReference type="Ensembl" id="ENSSTUP00000013515.1"/>
    </source>
</evidence>
<keyword evidence="3 9" id="KW-0813">Transport</keyword>
<feature type="domain" description="SLC41A/MgtE integral membrane" evidence="11">
    <location>
        <begin position="122"/>
        <end position="256"/>
    </location>
</feature>
<evidence type="ECO:0000256" key="5">
    <source>
        <dbReference type="ARBA" id="ARBA00022842"/>
    </source>
</evidence>
<dbReference type="GeneTree" id="ENSGT00950000183042"/>
<accession>A0A673WNB5</accession>
<sequence>MRPEERGEYELTEVTSVADRSGEPGDEDREIVVIDCRANAKGQREEDALLENASQSNESDDISTDQSPEPPAPLKETSFSIGLQVVLPFLLAGFGTVAAGMVLDIVQHWTVFTEVTEVFILVPALLGLKGNLEMTLASRLSTAANVGQMDSAKDMWKMIVGNLALIQVQATVVGFLASIAAVIFGWIPEGNFRLGHAILLCASSVATAFIASLILGIIMIGVIIAARKVGINPDNVATPIAASLGDLITLSLLAGISTGLYKELGTTHTHKHTYTHERYGNTHTHTCDTDTNTNTHFVGGLILDKTVSNPNFAGMAVFTPVINGVGGNLVAVQASRISTYLHMNGIPMGEPDPNPRKCPTPCTSFFGSNVNSRSARVLFLLVAPGHLVFLYTINSMQGGHTTLTSTFIAFYMAAALLQVLILLYLADWMVHWMWSRGMNPDNFSIPYLTALGDLLGTGFLALCFHVLWLIGDRDTDVGD</sequence>
<comment type="caution">
    <text evidence="9">Lacks conserved residue(s) required for the propagation of feature annotation.</text>
</comment>
<feature type="region of interest" description="Disordered" evidence="10">
    <location>
        <begin position="1"/>
        <end position="74"/>
    </location>
</feature>
<dbReference type="Proteomes" id="UP000472277">
    <property type="component" value="Chromosome 14"/>
</dbReference>
<feature type="transmembrane region" description="Helical" evidence="9">
    <location>
        <begin position="163"/>
        <end position="187"/>
    </location>
</feature>
<evidence type="ECO:0000256" key="3">
    <source>
        <dbReference type="ARBA" id="ARBA00022448"/>
    </source>
</evidence>
<name>A0A673WNB5_SALTR</name>
<dbReference type="PANTHER" id="PTHR16228:SF23">
    <property type="entry name" value="SOLUTE CARRIER FAMILY 41 MEMBER 1"/>
    <property type="match status" value="1"/>
</dbReference>
<evidence type="ECO:0000256" key="2">
    <source>
        <dbReference type="ARBA" id="ARBA00009749"/>
    </source>
</evidence>
<keyword evidence="5 9" id="KW-0460">Magnesium</keyword>
<evidence type="ECO:0000256" key="10">
    <source>
        <dbReference type="SAM" id="MobiDB-lite"/>
    </source>
</evidence>